<evidence type="ECO:0000313" key="5">
    <source>
        <dbReference type="EMBL" id="KAJ7751555.1"/>
    </source>
</evidence>
<feature type="domain" description="Zn(2)-C6 fungal-type" evidence="4">
    <location>
        <begin position="11"/>
        <end position="44"/>
    </location>
</feature>
<dbReference type="SMART" id="SM00906">
    <property type="entry name" value="Fungal_trans"/>
    <property type="match status" value="1"/>
</dbReference>
<dbReference type="InterPro" id="IPR007219">
    <property type="entry name" value="XnlR_reg_dom"/>
</dbReference>
<proteinExistence type="predicted"/>
<evidence type="ECO:0000256" key="3">
    <source>
        <dbReference type="SAM" id="MobiDB-lite"/>
    </source>
</evidence>
<comment type="caution">
    <text evidence="5">The sequence shown here is derived from an EMBL/GenBank/DDBJ whole genome shotgun (WGS) entry which is preliminary data.</text>
</comment>
<feature type="region of interest" description="Disordered" evidence="3">
    <location>
        <begin position="81"/>
        <end position="114"/>
    </location>
</feature>
<dbReference type="AlphaFoldDB" id="A0AAD7IW11"/>
<gene>
    <name evidence="5" type="ORF">DFH07DRAFT_904295</name>
</gene>
<dbReference type="PROSITE" id="PS00463">
    <property type="entry name" value="ZN2_CY6_FUNGAL_1"/>
    <property type="match status" value="1"/>
</dbReference>
<keyword evidence="6" id="KW-1185">Reference proteome</keyword>
<dbReference type="SUPFAM" id="SSF57701">
    <property type="entry name" value="Zn2/Cys6 DNA-binding domain"/>
    <property type="match status" value="1"/>
</dbReference>
<dbReference type="InterPro" id="IPR036864">
    <property type="entry name" value="Zn2-C6_fun-type_DNA-bd_sf"/>
</dbReference>
<dbReference type="EMBL" id="JARJLG010000078">
    <property type="protein sequence ID" value="KAJ7751555.1"/>
    <property type="molecule type" value="Genomic_DNA"/>
</dbReference>
<reference evidence="5" key="1">
    <citation type="submission" date="2023-03" db="EMBL/GenBank/DDBJ databases">
        <title>Massive genome expansion in bonnet fungi (Mycena s.s.) driven by repeated elements and novel gene families across ecological guilds.</title>
        <authorList>
            <consortium name="Lawrence Berkeley National Laboratory"/>
            <person name="Harder C.B."/>
            <person name="Miyauchi S."/>
            <person name="Viragh M."/>
            <person name="Kuo A."/>
            <person name="Thoen E."/>
            <person name="Andreopoulos B."/>
            <person name="Lu D."/>
            <person name="Skrede I."/>
            <person name="Drula E."/>
            <person name="Henrissat B."/>
            <person name="Morin E."/>
            <person name="Kohler A."/>
            <person name="Barry K."/>
            <person name="LaButti K."/>
            <person name="Morin E."/>
            <person name="Salamov A."/>
            <person name="Lipzen A."/>
            <person name="Mereny Z."/>
            <person name="Hegedus B."/>
            <person name="Baldrian P."/>
            <person name="Stursova M."/>
            <person name="Weitz H."/>
            <person name="Taylor A."/>
            <person name="Grigoriev I.V."/>
            <person name="Nagy L.G."/>
            <person name="Martin F."/>
            <person name="Kauserud H."/>
        </authorList>
    </citation>
    <scope>NUCLEOTIDE SEQUENCE</scope>
    <source>
        <strain evidence="5">CBHHK188m</strain>
    </source>
</reference>
<evidence type="ECO:0000256" key="2">
    <source>
        <dbReference type="ARBA" id="ARBA00023242"/>
    </source>
</evidence>
<keyword evidence="1" id="KW-0479">Metal-binding</keyword>
<evidence type="ECO:0000313" key="6">
    <source>
        <dbReference type="Proteomes" id="UP001215280"/>
    </source>
</evidence>
<keyword evidence="2" id="KW-0539">Nucleus</keyword>
<sequence length="838" mass="93185">MSSKKRRVQRACNECRRNKSVCDGPRMSETKCTNCIENGLECTFAGAIANRRTYVDVLEARVELTEKLLRVEHLLRKLSPTAVPSPASRSQWSSDSPILRHRSPAAAGPPAPGPGVELAALTIRSMNDPAPAPHGDDLAHIELAREMQDLSVKQHRENFIGKSSTANLVKSAVLLRQGYEEKEDLPWTSRRMHFWTYNPAINETPHCGPFIFPAPDLLSDLTTLYFAHSNVYYPVLHRPTLEKSIADGLHTRDQSFGAVVLLMCAIASRYSEDPRVLAPGEEPMRCGWKYFDQIPNTVHHLFNRPTLSHLQYYCLATLFLEPSTPASCWTLIGLGIRLAQDVGAHRAGFRASKPTVDSELWKRGFWVLVCMDRKISAEHGRPCSSQYEDIDVELPIECDDEFWEPEDPACAFQQPAGRPSQVAYFAHYIRLNNIFAFSLKMLYSLNKAKELLAVRDDLWEEHIVAELDSALNAWVDSIPTHLTWDPTRPDGVFFDQSASLYCFYYQVQMTIHRPFIPMIRTNATTALPSLAIVTNAARSASHICDISTRHKNETPLPFLLSAAFTSGIVLLLNVWNGKRTGLPPEMNTAITEVHKCMACIRVCEKRCVSFLHLQLITAYPLNRWQIAGLYWDMLYELAVIGQLPLPMPAPPVPSLGTPGSRSSNSHKRGREDDGAEDHPVFAARVHYPPYQDTYSASSVAWDLPVEHTPQLPTYTAELGRLPVYNQHTPLAESSSSSWYPQQTSAAPLGYPDFTPGAGFDTGAESMSMFTADGLEGGEYVVEGVEFAGIGDGLSSDAMAMWVNAPTGFGIDHWGTYLSVMNEANQALAAGTAVHRVDP</sequence>
<dbReference type="GO" id="GO:0003677">
    <property type="term" value="F:DNA binding"/>
    <property type="evidence" value="ECO:0007669"/>
    <property type="project" value="InterPro"/>
</dbReference>
<dbReference type="Pfam" id="PF00172">
    <property type="entry name" value="Zn_clus"/>
    <property type="match status" value="1"/>
</dbReference>
<dbReference type="PANTHER" id="PTHR46910:SF38">
    <property type="entry name" value="ZN(2)-C6 FUNGAL-TYPE DOMAIN-CONTAINING PROTEIN"/>
    <property type="match status" value="1"/>
</dbReference>
<organism evidence="5 6">
    <name type="scientific">Mycena maculata</name>
    <dbReference type="NCBI Taxonomy" id="230809"/>
    <lineage>
        <taxon>Eukaryota</taxon>
        <taxon>Fungi</taxon>
        <taxon>Dikarya</taxon>
        <taxon>Basidiomycota</taxon>
        <taxon>Agaricomycotina</taxon>
        <taxon>Agaricomycetes</taxon>
        <taxon>Agaricomycetidae</taxon>
        <taxon>Agaricales</taxon>
        <taxon>Marasmiineae</taxon>
        <taxon>Mycenaceae</taxon>
        <taxon>Mycena</taxon>
    </lineage>
</organism>
<accession>A0AAD7IW11</accession>
<feature type="compositionally biased region" description="Polar residues" evidence="3">
    <location>
        <begin position="87"/>
        <end position="96"/>
    </location>
</feature>
<evidence type="ECO:0000259" key="4">
    <source>
        <dbReference type="PROSITE" id="PS50048"/>
    </source>
</evidence>
<evidence type="ECO:0000256" key="1">
    <source>
        <dbReference type="ARBA" id="ARBA00022723"/>
    </source>
</evidence>
<dbReference type="GO" id="GO:0006351">
    <property type="term" value="P:DNA-templated transcription"/>
    <property type="evidence" value="ECO:0007669"/>
    <property type="project" value="InterPro"/>
</dbReference>
<dbReference type="Gene3D" id="4.10.240.10">
    <property type="entry name" value="Zn(2)-C6 fungal-type DNA-binding domain"/>
    <property type="match status" value="1"/>
</dbReference>
<name>A0AAD7IW11_9AGAR</name>
<dbReference type="GO" id="GO:0000981">
    <property type="term" value="F:DNA-binding transcription factor activity, RNA polymerase II-specific"/>
    <property type="evidence" value="ECO:0007669"/>
    <property type="project" value="InterPro"/>
</dbReference>
<dbReference type="InterPro" id="IPR001138">
    <property type="entry name" value="Zn2Cys6_DnaBD"/>
</dbReference>
<protein>
    <submittedName>
        <fullName evidence="5">Fungal-specific transcription factor domain-containing protein</fullName>
    </submittedName>
</protein>
<dbReference type="Proteomes" id="UP001215280">
    <property type="component" value="Unassembled WGS sequence"/>
</dbReference>
<feature type="region of interest" description="Disordered" evidence="3">
    <location>
        <begin position="650"/>
        <end position="676"/>
    </location>
</feature>
<dbReference type="Pfam" id="PF04082">
    <property type="entry name" value="Fungal_trans"/>
    <property type="match status" value="1"/>
</dbReference>
<dbReference type="PROSITE" id="PS50048">
    <property type="entry name" value="ZN2_CY6_FUNGAL_2"/>
    <property type="match status" value="1"/>
</dbReference>
<dbReference type="CDD" id="cd00067">
    <property type="entry name" value="GAL4"/>
    <property type="match status" value="1"/>
</dbReference>
<dbReference type="SMART" id="SM00066">
    <property type="entry name" value="GAL4"/>
    <property type="match status" value="1"/>
</dbReference>
<dbReference type="GO" id="GO:0008270">
    <property type="term" value="F:zinc ion binding"/>
    <property type="evidence" value="ECO:0007669"/>
    <property type="project" value="InterPro"/>
</dbReference>
<dbReference type="InterPro" id="IPR050987">
    <property type="entry name" value="AtrR-like"/>
</dbReference>
<dbReference type="PANTHER" id="PTHR46910">
    <property type="entry name" value="TRANSCRIPTION FACTOR PDR1"/>
    <property type="match status" value="1"/>
</dbReference>
<dbReference type="CDD" id="cd12148">
    <property type="entry name" value="fungal_TF_MHR"/>
    <property type="match status" value="1"/>
</dbReference>